<evidence type="ECO:0000313" key="4">
    <source>
        <dbReference type="Proteomes" id="UP001145050"/>
    </source>
</evidence>
<dbReference type="InterPro" id="IPR036291">
    <property type="entry name" value="NAD(P)-bd_dom_sf"/>
</dbReference>
<dbReference type="Proteomes" id="UP001145050">
    <property type="component" value="Unassembled WGS sequence"/>
</dbReference>
<comment type="similarity">
    <text evidence="1">Belongs to the short-chain dehydrogenases/reductases (SDR) family.</text>
</comment>
<organism evidence="3 4">
    <name type="scientific">Terrihalobacillus insolitus</name>
    <dbReference type="NCBI Taxonomy" id="2950438"/>
    <lineage>
        <taxon>Bacteria</taxon>
        <taxon>Bacillati</taxon>
        <taxon>Bacillota</taxon>
        <taxon>Bacilli</taxon>
        <taxon>Bacillales</taxon>
        <taxon>Bacillaceae</taxon>
        <taxon>Terrihalobacillus</taxon>
    </lineage>
</organism>
<evidence type="ECO:0000256" key="1">
    <source>
        <dbReference type="ARBA" id="ARBA00006484"/>
    </source>
</evidence>
<dbReference type="CDD" id="cd05233">
    <property type="entry name" value="SDR_c"/>
    <property type="match status" value="1"/>
</dbReference>
<gene>
    <name evidence="3" type="ORF">NC797_03215</name>
</gene>
<name>A0A9X3WSM6_9BACI</name>
<dbReference type="PANTHER" id="PTHR42879">
    <property type="entry name" value="3-OXOACYL-(ACYL-CARRIER-PROTEIN) REDUCTASE"/>
    <property type="match status" value="1"/>
</dbReference>
<evidence type="ECO:0000313" key="3">
    <source>
        <dbReference type="EMBL" id="MDC3423516.1"/>
    </source>
</evidence>
<dbReference type="PANTHER" id="PTHR42879:SF2">
    <property type="entry name" value="3-OXOACYL-[ACYL-CARRIER-PROTEIN] REDUCTASE FABG"/>
    <property type="match status" value="1"/>
</dbReference>
<protein>
    <submittedName>
        <fullName evidence="3">SDR family oxidoreductase</fullName>
    </submittedName>
</protein>
<dbReference type="GO" id="GO:0016491">
    <property type="term" value="F:oxidoreductase activity"/>
    <property type="evidence" value="ECO:0007669"/>
    <property type="project" value="UniProtKB-KW"/>
</dbReference>
<keyword evidence="4" id="KW-1185">Reference proteome</keyword>
<sequence>MGKTCLLVGASGGIGVAIAKQLAKDGMQLVLHYNQNKEAIEQLERVLPFESVLNVMQADLSTNEGIQTFLSQTHPTYDAIVFVNGMAHNGLFQDTEEDVMDQMLSLHVKAIWMITKQFLPDMLQRKTGHILLISSIWGEVGASCEVVYSSVKGAQNTFVKALAKEVGRSGIRVNGISPGFIDTKMNRNLTEEEKKAIIEEIPLNREGLPDEVAHAVSFLMDKRSAYIHGEMMTVSGGW</sequence>
<accession>A0A9X3WSM6</accession>
<comment type="caution">
    <text evidence="3">The sequence shown here is derived from an EMBL/GenBank/DDBJ whole genome shotgun (WGS) entry which is preliminary data.</text>
</comment>
<dbReference type="NCBIfam" id="NF047420">
    <property type="entry name" value="EF_P_mod_YmfI"/>
    <property type="match status" value="1"/>
</dbReference>
<evidence type="ECO:0000256" key="2">
    <source>
        <dbReference type="ARBA" id="ARBA00023002"/>
    </source>
</evidence>
<dbReference type="AlphaFoldDB" id="A0A9X3WSM6"/>
<reference evidence="3" key="1">
    <citation type="submission" date="2022-06" db="EMBL/GenBank/DDBJ databases">
        <title>Aquibacillus sp. a new bacterium isolated from soil saline samples.</title>
        <authorList>
            <person name="Galisteo C."/>
            <person name="De La Haba R."/>
            <person name="Sanchez-Porro C."/>
            <person name="Ventosa A."/>
        </authorList>
    </citation>
    <scope>NUCLEOTIDE SEQUENCE</scope>
    <source>
        <strain evidence="3">3ASR75-11</strain>
    </source>
</reference>
<dbReference type="EMBL" id="JAMQKB010000002">
    <property type="protein sequence ID" value="MDC3423516.1"/>
    <property type="molecule type" value="Genomic_DNA"/>
</dbReference>
<dbReference type="Gene3D" id="3.40.50.720">
    <property type="entry name" value="NAD(P)-binding Rossmann-like Domain"/>
    <property type="match status" value="1"/>
</dbReference>
<keyword evidence="2" id="KW-0560">Oxidoreductase</keyword>
<dbReference type="SUPFAM" id="SSF51735">
    <property type="entry name" value="NAD(P)-binding Rossmann-fold domains"/>
    <property type="match status" value="1"/>
</dbReference>
<dbReference type="PRINTS" id="PR00081">
    <property type="entry name" value="GDHRDH"/>
</dbReference>
<dbReference type="Pfam" id="PF13561">
    <property type="entry name" value="adh_short_C2"/>
    <property type="match status" value="1"/>
</dbReference>
<dbReference type="FunFam" id="3.40.50.720:FF:000173">
    <property type="entry name" value="3-oxoacyl-[acyl-carrier protein] reductase"/>
    <property type="match status" value="1"/>
</dbReference>
<dbReference type="InterPro" id="IPR002347">
    <property type="entry name" value="SDR_fam"/>
</dbReference>
<proteinExistence type="inferred from homology"/>
<dbReference type="RefSeq" id="WP_272435239.1">
    <property type="nucleotide sequence ID" value="NZ_JAMQKB010000002.1"/>
</dbReference>
<dbReference type="InterPro" id="IPR050259">
    <property type="entry name" value="SDR"/>
</dbReference>